<accession>A0A8S5UZW8</accession>
<organism evidence="1">
    <name type="scientific">Siphoviridae sp. ctJT77</name>
    <dbReference type="NCBI Taxonomy" id="2825432"/>
    <lineage>
        <taxon>Viruses</taxon>
        <taxon>Duplodnaviria</taxon>
        <taxon>Heunggongvirae</taxon>
        <taxon>Uroviricota</taxon>
        <taxon>Caudoviricetes</taxon>
    </lineage>
</organism>
<evidence type="ECO:0000313" key="1">
    <source>
        <dbReference type="EMBL" id="DAF99902.1"/>
    </source>
</evidence>
<protein>
    <submittedName>
        <fullName evidence="1">Uncharacterized protein</fullName>
    </submittedName>
</protein>
<proteinExistence type="predicted"/>
<name>A0A8S5UZW8_9CAUD</name>
<reference evidence="1" key="1">
    <citation type="journal article" date="2021" name="Proc. Natl. Acad. Sci. U.S.A.">
        <title>A Catalog of Tens of Thousands of Viruses from Human Metagenomes Reveals Hidden Associations with Chronic Diseases.</title>
        <authorList>
            <person name="Tisza M.J."/>
            <person name="Buck C.B."/>
        </authorList>
    </citation>
    <scope>NUCLEOTIDE SEQUENCE</scope>
    <source>
        <strain evidence="1">CtJT77</strain>
    </source>
</reference>
<sequence>MDEMKVQSKLLRGIISKIISKSVKKKIGLDCDVSINEFSLVNDGSKTMVKLNIGVGIETSKIPEILNKLGVM</sequence>
<dbReference type="EMBL" id="BK016174">
    <property type="protein sequence ID" value="DAF99902.1"/>
    <property type="molecule type" value="Genomic_DNA"/>
</dbReference>